<evidence type="ECO:0000313" key="3">
    <source>
        <dbReference type="Proteomes" id="UP000037251"/>
    </source>
</evidence>
<accession>A0A0L8LJS2</accession>
<feature type="non-terminal residue" evidence="2">
    <location>
        <position position="125"/>
    </location>
</feature>
<dbReference type="InterPro" id="IPR029061">
    <property type="entry name" value="THDP-binding"/>
</dbReference>
<dbReference type="GO" id="GO:0005829">
    <property type="term" value="C:cytosol"/>
    <property type="evidence" value="ECO:0007669"/>
    <property type="project" value="TreeGrafter"/>
</dbReference>
<gene>
    <name evidence="2" type="ORF">ADK37_10150</name>
</gene>
<dbReference type="AlphaFoldDB" id="A0A0L8LJS2"/>
<dbReference type="GO" id="GO:0006098">
    <property type="term" value="P:pentose-phosphate shunt"/>
    <property type="evidence" value="ECO:0007669"/>
    <property type="project" value="TreeGrafter"/>
</dbReference>
<evidence type="ECO:0000259" key="1">
    <source>
        <dbReference type="Pfam" id="PF00456"/>
    </source>
</evidence>
<dbReference type="PANTHER" id="PTHR43522">
    <property type="entry name" value="TRANSKETOLASE"/>
    <property type="match status" value="1"/>
</dbReference>
<feature type="non-terminal residue" evidence="2">
    <location>
        <position position="1"/>
    </location>
</feature>
<dbReference type="Gene3D" id="3.40.50.970">
    <property type="match status" value="2"/>
</dbReference>
<reference evidence="3" key="1">
    <citation type="submission" date="2015-07" db="EMBL/GenBank/DDBJ databases">
        <authorList>
            <person name="Ju K.-S."/>
            <person name="Doroghazi J.R."/>
            <person name="Metcalf W.W."/>
        </authorList>
    </citation>
    <scope>NUCLEOTIDE SEQUENCE [LARGE SCALE GENOMIC DNA]</scope>
    <source>
        <strain evidence="3">NRRL 2290</strain>
    </source>
</reference>
<comment type="caution">
    <text evidence="2">The sequence shown here is derived from an EMBL/GenBank/DDBJ whole genome shotgun (WGS) entry which is preliminary data.</text>
</comment>
<protein>
    <submittedName>
        <fullName evidence="2">Transketolase</fullName>
    </submittedName>
</protein>
<proteinExistence type="predicted"/>
<dbReference type="GO" id="GO:0004802">
    <property type="term" value="F:transketolase activity"/>
    <property type="evidence" value="ECO:0007669"/>
    <property type="project" value="TreeGrafter"/>
</dbReference>
<dbReference type="Proteomes" id="UP000037251">
    <property type="component" value="Unassembled WGS sequence"/>
</dbReference>
<dbReference type="PANTHER" id="PTHR43522:SF2">
    <property type="entry name" value="TRANSKETOLASE 1-RELATED"/>
    <property type="match status" value="1"/>
</dbReference>
<dbReference type="SUPFAM" id="SSF52518">
    <property type="entry name" value="Thiamin diphosphate-binding fold (THDP-binding)"/>
    <property type="match status" value="2"/>
</dbReference>
<dbReference type="GO" id="GO:0000287">
    <property type="term" value="F:magnesium ion binding"/>
    <property type="evidence" value="ECO:0007669"/>
    <property type="project" value="UniProtKB-ARBA"/>
</dbReference>
<organism evidence="2 3">
    <name type="scientific">Streptomyces resistomycificus</name>
    <dbReference type="NCBI Taxonomy" id="67356"/>
    <lineage>
        <taxon>Bacteria</taxon>
        <taxon>Bacillati</taxon>
        <taxon>Actinomycetota</taxon>
        <taxon>Actinomycetes</taxon>
        <taxon>Kitasatosporales</taxon>
        <taxon>Streptomycetaceae</taxon>
        <taxon>Streptomyces</taxon>
        <taxon>Streptomyces aurantiacus group</taxon>
    </lineage>
</organism>
<dbReference type="InterPro" id="IPR033247">
    <property type="entry name" value="Transketolase_fam"/>
</dbReference>
<dbReference type="EMBL" id="LGUS01000090">
    <property type="protein sequence ID" value="KOG38377.1"/>
    <property type="molecule type" value="Genomic_DNA"/>
</dbReference>
<feature type="domain" description="Transketolase N-terminal" evidence="1">
    <location>
        <begin position="1"/>
        <end position="73"/>
    </location>
</feature>
<name>A0A0L8LJS2_9ACTN</name>
<keyword evidence="3" id="KW-1185">Reference proteome</keyword>
<evidence type="ECO:0000313" key="2">
    <source>
        <dbReference type="EMBL" id="KOG38377.1"/>
    </source>
</evidence>
<sequence length="125" mass="13466">ALGDDEVAATKRVLGFDPEQTFEVSEEVLNHTRGALERGRQAKAEWEKSFQEWRGNNAERAAEFDRIAAGELPKGWEEKIPVFEAGKGVATRAASGKVLQALGAVIPELWGGSADLAGSNNTTID</sequence>
<dbReference type="eggNOG" id="COG0021">
    <property type="taxonomic scope" value="Bacteria"/>
</dbReference>
<dbReference type="InterPro" id="IPR005474">
    <property type="entry name" value="Transketolase_N"/>
</dbReference>
<dbReference type="Pfam" id="PF00456">
    <property type="entry name" value="Transketolase_N"/>
    <property type="match status" value="1"/>
</dbReference>
<dbReference type="PATRIC" id="fig|67356.5.peg.2193"/>